<keyword evidence="1" id="KW-0812">Transmembrane</keyword>
<dbReference type="InterPro" id="IPR001466">
    <property type="entry name" value="Beta-lactam-related"/>
</dbReference>
<dbReference type="SUPFAM" id="SSF56601">
    <property type="entry name" value="beta-lactamase/transpeptidase-like"/>
    <property type="match status" value="1"/>
</dbReference>
<evidence type="ECO:0000256" key="1">
    <source>
        <dbReference type="SAM" id="Phobius"/>
    </source>
</evidence>
<dbReference type="Gene3D" id="3.40.710.10">
    <property type="entry name" value="DD-peptidase/beta-lactamase superfamily"/>
    <property type="match status" value="1"/>
</dbReference>
<proteinExistence type="predicted"/>
<keyword evidence="1" id="KW-0472">Membrane</keyword>
<dbReference type="PANTHER" id="PTHR43283:SF7">
    <property type="entry name" value="BETA-LACTAMASE-RELATED DOMAIN-CONTAINING PROTEIN"/>
    <property type="match status" value="1"/>
</dbReference>
<dbReference type="EMBL" id="BAAAOA010000015">
    <property type="protein sequence ID" value="GAA1755338.1"/>
    <property type="molecule type" value="Genomic_DNA"/>
</dbReference>
<feature type="domain" description="Beta-lactamase-related" evidence="2">
    <location>
        <begin position="130"/>
        <end position="409"/>
    </location>
</feature>
<evidence type="ECO:0000313" key="3">
    <source>
        <dbReference type="EMBL" id="GAA1755338.1"/>
    </source>
</evidence>
<evidence type="ECO:0000313" key="4">
    <source>
        <dbReference type="Proteomes" id="UP001501204"/>
    </source>
</evidence>
<evidence type="ECO:0000259" key="2">
    <source>
        <dbReference type="Pfam" id="PF00144"/>
    </source>
</evidence>
<dbReference type="Pfam" id="PF00144">
    <property type="entry name" value="Beta-lactamase"/>
    <property type="match status" value="1"/>
</dbReference>
<accession>A0ABN2KIA1</accession>
<dbReference type="InterPro" id="IPR012338">
    <property type="entry name" value="Beta-lactam/transpept-like"/>
</dbReference>
<dbReference type="RefSeq" id="WP_344120911.1">
    <property type="nucleotide sequence ID" value="NZ_BAAAOA010000015.1"/>
</dbReference>
<comment type="caution">
    <text evidence="3">The sequence shown here is derived from an EMBL/GenBank/DDBJ whole genome shotgun (WGS) entry which is preliminary data.</text>
</comment>
<dbReference type="PANTHER" id="PTHR43283">
    <property type="entry name" value="BETA-LACTAMASE-RELATED"/>
    <property type="match status" value="1"/>
</dbReference>
<protein>
    <recommendedName>
        <fullName evidence="2">Beta-lactamase-related domain-containing protein</fullName>
    </recommendedName>
</protein>
<organism evidence="3 4">
    <name type="scientific">Kocuria aegyptia</name>
    <dbReference type="NCBI Taxonomy" id="330943"/>
    <lineage>
        <taxon>Bacteria</taxon>
        <taxon>Bacillati</taxon>
        <taxon>Actinomycetota</taxon>
        <taxon>Actinomycetes</taxon>
        <taxon>Micrococcales</taxon>
        <taxon>Micrococcaceae</taxon>
        <taxon>Kocuria</taxon>
    </lineage>
</organism>
<name>A0ABN2KIA1_9MICC</name>
<gene>
    <name evidence="3" type="ORF">GCM10009767_13310</name>
</gene>
<sequence>MASVSGALLAVVLLAGAGWCAWVTARSVRRHRGTVVAAVVAVVILAGTGLLAVQVWARAMLESSTVARSVVWLEADTEDWRRLPARHLQAAASPLPLTPVALPPEALQTVPVAEGGPVIPLAQLLAETNTTAFLVLRGEEILMETYPDGSSRETVRTSFSVAKSHLSTLLGTAVERGEIGSLEDPVTDCVPELLDQDPAFARVALGHLLTMSSGIGNEETGTSWGDDARTYYAPDLRATALPAMVVEPPGRRWHYNNYDPLLIGLVLERATGQPVADYLEQVLWQPMGAQYGASWSLDSTAGGFEKKGSGLNATATDYPRFGHLFAHEGRTAGRQVVPTDWVQEATAAGTAADPAAHYQYWWWVDTTRQHRYYARGNFGQYIYADPDTDVVVVRLGEDTGGADWPAILRDVADQAQRLPRQG</sequence>
<dbReference type="Proteomes" id="UP001501204">
    <property type="component" value="Unassembled WGS sequence"/>
</dbReference>
<feature type="transmembrane region" description="Helical" evidence="1">
    <location>
        <begin position="36"/>
        <end position="57"/>
    </location>
</feature>
<keyword evidence="4" id="KW-1185">Reference proteome</keyword>
<reference evidence="3 4" key="1">
    <citation type="journal article" date="2019" name="Int. J. Syst. Evol. Microbiol.">
        <title>The Global Catalogue of Microorganisms (GCM) 10K type strain sequencing project: providing services to taxonomists for standard genome sequencing and annotation.</title>
        <authorList>
            <consortium name="The Broad Institute Genomics Platform"/>
            <consortium name="The Broad Institute Genome Sequencing Center for Infectious Disease"/>
            <person name="Wu L."/>
            <person name="Ma J."/>
        </authorList>
    </citation>
    <scope>NUCLEOTIDE SEQUENCE [LARGE SCALE GENOMIC DNA]</scope>
    <source>
        <strain evidence="3 4">JCM 14735</strain>
    </source>
</reference>
<dbReference type="InterPro" id="IPR050789">
    <property type="entry name" value="Diverse_Enzym_Activities"/>
</dbReference>
<keyword evidence="1" id="KW-1133">Transmembrane helix</keyword>